<dbReference type="Pfam" id="PF01066">
    <property type="entry name" value="CDP-OH_P_transf"/>
    <property type="match status" value="1"/>
</dbReference>
<organism evidence="1">
    <name type="scientific">marine metagenome</name>
    <dbReference type="NCBI Taxonomy" id="408172"/>
    <lineage>
        <taxon>unclassified sequences</taxon>
        <taxon>metagenomes</taxon>
        <taxon>ecological metagenomes</taxon>
    </lineage>
</organism>
<dbReference type="Gene3D" id="1.20.120.1760">
    <property type="match status" value="1"/>
</dbReference>
<dbReference type="GO" id="GO:0008654">
    <property type="term" value="P:phospholipid biosynthetic process"/>
    <property type="evidence" value="ECO:0007669"/>
    <property type="project" value="InterPro"/>
</dbReference>
<dbReference type="GO" id="GO:0016020">
    <property type="term" value="C:membrane"/>
    <property type="evidence" value="ECO:0007669"/>
    <property type="project" value="InterPro"/>
</dbReference>
<dbReference type="EMBL" id="UINC01148934">
    <property type="protein sequence ID" value="SVD41102.1"/>
    <property type="molecule type" value="Genomic_DNA"/>
</dbReference>
<name>A0A382V3N3_9ZZZZ</name>
<sequence>MTDPSPAPLLWIDASRPAAGWRLWGMTLVERLLREGARRGLLRAVVVVSPESRPDAARLRPDLSGLWDIDLRIVDAGQARLDLVDSGPAGAILCDGDVVHDDRVLDHLLAAGPGSAVVGEDAVAAHLSAPDLRTLVSSADGIDATRLPGVGVRQLEELGHYVPELRLTMVPFLVRVADQDELRRVDRLLFHRTFKGVIDAVARYGYYHFVRFVTRVVSRTTVSPNLLTLLSILGIWVAIPCFATGQIGWGILSAWIGVILDSVDGKLARLTVNLSDAMGSLE</sequence>
<dbReference type="InterPro" id="IPR000462">
    <property type="entry name" value="CDP-OH_P_trans"/>
</dbReference>
<reference evidence="1" key="1">
    <citation type="submission" date="2018-05" db="EMBL/GenBank/DDBJ databases">
        <authorList>
            <person name="Lanie J.A."/>
            <person name="Ng W.-L."/>
            <person name="Kazmierczak K.M."/>
            <person name="Andrzejewski T.M."/>
            <person name="Davidsen T.M."/>
            <person name="Wayne K.J."/>
            <person name="Tettelin H."/>
            <person name="Glass J.I."/>
            <person name="Rusch D."/>
            <person name="Podicherti R."/>
            <person name="Tsui H.-C.T."/>
            <person name="Winkler M.E."/>
        </authorList>
    </citation>
    <scope>NUCLEOTIDE SEQUENCE</scope>
</reference>
<dbReference type="GO" id="GO:0016780">
    <property type="term" value="F:phosphotransferase activity, for other substituted phosphate groups"/>
    <property type="evidence" value="ECO:0007669"/>
    <property type="project" value="InterPro"/>
</dbReference>
<protein>
    <submittedName>
        <fullName evidence="1">Uncharacterized protein</fullName>
    </submittedName>
</protein>
<feature type="non-terminal residue" evidence="1">
    <location>
        <position position="282"/>
    </location>
</feature>
<dbReference type="AlphaFoldDB" id="A0A382V3N3"/>
<gene>
    <name evidence="1" type="ORF">METZ01_LOCUS393956</name>
</gene>
<dbReference type="InterPro" id="IPR043130">
    <property type="entry name" value="CDP-OH_PTrfase_TM_dom"/>
</dbReference>
<accession>A0A382V3N3</accession>
<proteinExistence type="predicted"/>
<evidence type="ECO:0000313" key="1">
    <source>
        <dbReference type="EMBL" id="SVD41102.1"/>
    </source>
</evidence>